<comment type="caution">
    <text evidence="1">The sequence shown here is derived from an EMBL/GenBank/DDBJ whole genome shotgun (WGS) entry which is preliminary data.</text>
</comment>
<proteinExistence type="predicted"/>
<dbReference type="EMBL" id="JXTB01000102">
    <property type="protein sequence ID" value="PON63652.1"/>
    <property type="molecule type" value="Genomic_DNA"/>
</dbReference>
<dbReference type="PANTHER" id="PTHR33710:SF71">
    <property type="entry name" value="ENDONUCLEASE_EXONUCLEASE_PHOSPHATASE DOMAIN-CONTAINING PROTEIN"/>
    <property type="match status" value="1"/>
</dbReference>
<reference evidence="2" key="1">
    <citation type="submission" date="2016-06" db="EMBL/GenBank/DDBJ databases">
        <title>Parallel loss of symbiosis genes in relatives of nitrogen-fixing non-legume Parasponia.</title>
        <authorList>
            <person name="Van Velzen R."/>
            <person name="Holmer R."/>
            <person name="Bu F."/>
            <person name="Rutten L."/>
            <person name="Van Zeijl A."/>
            <person name="Liu W."/>
            <person name="Santuari L."/>
            <person name="Cao Q."/>
            <person name="Sharma T."/>
            <person name="Shen D."/>
            <person name="Roswanjaya Y."/>
            <person name="Wardhani T."/>
            <person name="Kalhor M.S."/>
            <person name="Jansen J."/>
            <person name="Van den Hoogen J."/>
            <person name="Gungor B."/>
            <person name="Hartog M."/>
            <person name="Hontelez J."/>
            <person name="Verver J."/>
            <person name="Yang W.-C."/>
            <person name="Schijlen E."/>
            <person name="Repin R."/>
            <person name="Schilthuizen M."/>
            <person name="Schranz E."/>
            <person name="Heidstra R."/>
            <person name="Miyata K."/>
            <person name="Fedorova E."/>
            <person name="Kohlen W."/>
            <person name="Bisseling T."/>
            <person name="Smit S."/>
            <person name="Geurts R."/>
        </authorList>
    </citation>
    <scope>NUCLEOTIDE SEQUENCE [LARGE SCALE GENOMIC DNA]</scope>
    <source>
        <strain evidence="2">cv. WU1-14</strain>
    </source>
</reference>
<keyword evidence="1" id="KW-0540">Nuclease</keyword>
<dbReference type="SUPFAM" id="SSF56219">
    <property type="entry name" value="DNase I-like"/>
    <property type="match status" value="1"/>
</dbReference>
<dbReference type="GO" id="GO:0004519">
    <property type="term" value="F:endonuclease activity"/>
    <property type="evidence" value="ECO:0007669"/>
    <property type="project" value="UniProtKB-KW"/>
</dbReference>
<keyword evidence="2" id="KW-1185">Reference proteome</keyword>
<evidence type="ECO:0000313" key="2">
    <source>
        <dbReference type="Proteomes" id="UP000237105"/>
    </source>
</evidence>
<keyword evidence="1" id="KW-0255">Endonuclease</keyword>
<dbReference type="STRING" id="3476.A0A2P5CRL6"/>
<evidence type="ECO:0000313" key="1">
    <source>
        <dbReference type="EMBL" id="PON63652.1"/>
    </source>
</evidence>
<protein>
    <submittedName>
        <fullName evidence="1">Endonuclease/exonuclease/phosphatase</fullName>
    </submittedName>
</protein>
<sequence>MGRSGGLLFFWKDDWDVTVHSYSRGHIDVTIISEEKIQWRFTGFYGNSQYSMRKFSWELLRHLKGMFSLPWVCGGDFNEISSPTEKVEDPENCVSRMVNFQCALTDSNLSDLGFVGLVPTWNDRRNGVLNVQERLDCFVCTDAWRLLFPNASVHHMDIFVSDHRTLVLFLAEKSRPSQN</sequence>
<dbReference type="GO" id="GO:0004527">
    <property type="term" value="F:exonuclease activity"/>
    <property type="evidence" value="ECO:0007669"/>
    <property type="project" value="UniProtKB-KW"/>
</dbReference>
<accession>A0A2P5CRL6</accession>
<dbReference type="InterPro" id="IPR036691">
    <property type="entry name" value="Endo/exonu/phosph_ase_sf"/>
</dbReference>
<dbReference type="Proteomes" id="UP000237105">
    <property type="component" value="Unassembled WGS sequence"/>
</dbReference>
<dbReference type="PANTHER" id="PTHR33710">
    <property type="entry name" value="BNAC02G09200D PROTEIN"/>
    <property type="match status" value="1"/>
</dbReference>
<dbReference type="Gene3D" id="3.60.10.10">
    <property type="entry name" value="Endonuclease/exonuclease/phosphatase"/>
    <property type="match status" value="1"/>
</dbReference>
<dbReference type="OrthoDB" id="1194645at2759"/>
<keyword evidence="1" id="KW-0378">Hydrolase</keyword>
<gene>
    <name evidence="1" type="ORF">PanWU01x14_129840</name>
</gene>
<dbReference type="AlphaFoldDB" id="A0A2P5CRL6"/>
<keyword evidence="1" id="KW-0269">Exonuclease</keyword>
<name>A0A2P5CRL6_PARAD</name>
<organism evidence="1 2">
    <name type="scientific">Parasponia andersonii</name>
    <name type="common">Sponia andersonii</name>
    <dbReference type="NCBI Taxonomy" id="3476"/>
    <lineage>
        <taxon>Eukaryota</taxon>
        <taxon>Viridiplantae</taxon>
        <taxon>Streptophyta</taxon>
        <taxon>Embryophyta</taxon>
        <taxon>Tracheophyta</taxon>
        <taxon>Spermatophyta</taxon>
        <taxon>Magnoliopsida</taxon>
        <taxon>eudicotyledons</taxon>
        <taxon>Gunneridae</taxon>
        <taxon>Pentapetalae</taxon>
        <taxon>rosids</taxon>
        <taxon>fabids</taxon>
        <taxon>Rosales</taxon>
        <taxon>Cannabaceae</taxon>
        <taxon>Parasponia</taxon>
    </lineage>
</organism>